<dbReference type="Gene3D" id="3.30.230.120">
    <property type="match status" value="1"/>
</dbReference>
<proteinExistence type="predicted"/>
<dbReference type="PANTHER" id="PTHR32463:SF0">
    <property type="entry name" value="L-FUCOSE KINASE"/>
    <property type="match status" value="1"/>
</dbReference>
<dbReference type="PRINTS" id="PR00959">
    <property type="entry name" value="MEVGALKINASE"/>
</dbReference>
<dbReference type="GO" id="GO:0050201">
    <property type="term" value="F:fucokinase activity"/>
    <property type="evidence" value="ECO:0007669"/>
    <property type="project" value="TreeGrafter"/>
</dbReference>
<evidence type="ECO:0000259" key="5">
    <source>
        <dbReference type="Pfam" id="PF00288"/>
    </source>
</evidence>
<keyword evidence="3" id="KW-0418">Kinase</keyword>
<dbReference type="SUPFAM" id="SSF54211">
    <property type="entry name" value="Ribosomal protein S5 domain 2-like"/>
    <property type="match status" value="1"/>
</dbReference>
<dbReference type="InterPro" id="IPR052203">
    <property type="entry name" value="GHMP_Kinase-Related"/>
</dbReference>
<evidence type="ECO:0008006" key="9">
    <source>
        <dbReference type="Google" id="ProtNLM"/>
    </source>
</evidence>
<dbReference type="GO" id="GO:0042352">
    <property type="term" value="P:GDP-L-fucose salvage"/>
    <property type="evidence" value="ECO:0007669"/>
    <property type="project" value="TreeGrafter"/>
</dbReference>
<evidence type="ECO:0000313" key="8">
    <source>
        <dbReference type="Proteomes" id="UP000789390"/>
    </source>
</evidence>
<keyword evidence="2" id="KW-0547">Nucleotide-binding</keyword>
<dbReference type="InterPro" id="IPR020568">
    <property type="entry name" value="Ribosomal_Su5_D2-typ_SF"/>
</dbReference>
<evidence type="ECO:0000256" key="3">
    <source>
        <dbReference type="ARBA" id="ARBA00022777"/>
    </source>
</evidence>
<dbReference type="AlphaFoldDB" id="A0A8J2WGI7"/>
<dbReference type="Proteomes" id="UP000789390">
    <property type="component" value="Unassembled WGS sequence"/>
</dbReference>
<keyword evidence="8" id="KW-1185">Reference proteome</keyword>
<evidence type="ECO:0000256" key="4">
    <source>
        <dbReference type="ARBA" id="ARBA00022840"/>
    </source>
</evidence>
<dbReference type="GO" id="GO:0005524">
    <property type="term" value="F:ATP binding"/>
    <property type="evidence" value="ECO:0007669"/>
    <property type="project" value="UniProtKB-KW"/>
</dbReference>
<feature type="domain" description="GDP-fucose pyrophosphorylase" evidence="6">
    <location>
        <begin position="76"/>
        <end position="496"/>
    </location>
</feature>
<dbReference type="OrthoDB" id="271303at2759"/>
<dbReference type="Pfam" id="PF07959">
    <property type="entry name" value="Fucose_pyrophosphorylase"/>
    <property type="match status" value="1"/>
</dbReference>
<dbReference type="PANTHER" id="PTHR32463">
    <property type="entry name" value="L-FUCOSE KINASE"/>
    <property type="match status" value="1"/>
</dbReference>
<keyword evidence="4" id="KW-0067">ATP-binding</keyword>
<accession>A0A8J2WGI7</accession>
<evidence type="ECO:0000256" key="1">
    <source>
        <dbReference type="ARBA" id="ARBA00022679"/>
    </source>
</evidence>
<sequence>MWTCIAVTCSDSKWANAITEELSILNNQSLLNCQLSCVVLKDTGGTVSDGDKTLNALLVTVEKLCNNKGFENVTFDVLANSHILIIHLDTFSGNDACYWPNGTAFLPTQNKNRNSSGLETYLEFIINLCCQLKQGASPGVWIVSSSYILSGCIKEPFEWPLPAPDALTFTLGCQSQNTIVSDTVKYREHKGAVNSLTCSSLEGHSQELEENINSGIIYLKSTVATSLLCLSRTFPLDRCTYVGEDNGAKTLQLSLFYDLLGPLWIEDRHLYLSGEISPSQDKIDCIDIDNNEGDKVKARLMLWEELRKFELRAISIYGIKHVNWTALPLEKIFHHPYSLFLPSEDLPSILLHSLDKQQKQPMMLMNSLIESSINDNTKLFMVSSSIQTNQPDRMLQLAGRAYVINVKVDIDEIPEFYLNDNVCMIGYWIRLEKELKLGRSLFSATDIPVLEYSHSRATIFGLNWSTFFTLKGIEPKDVWTSDIGAHSLMTARLFPLAVDVDSWRDLLWLQDIEGATVSHLESWRQSKRYSMDDFNRLSDPVAALHNLRMINSSVFLKSIPRWPGSLSPYFRRACAENWSNSLLGALDKAVIEGDRRSCCRILAAIAELLACKAGSKNNLRSGPASNNAWKPAFDILEHSLCNGVLALADQRSKWMCTPDLLHRAARHYERAVHILIRETVKSVQNHMIRSCLVSNTCRPPIGEWIEAECPARLDLSGGWSDTPPICYEMGGSVVNIGILVDGEKPIGARGRRLENFQLVLVCEGQTEPLVISSIDDVMNYSDPTTHGALLKAALVCAGVVQKDCQKDLSQQLEKILGSGLELHGWSKLPQGSGLGTSSILASALLAVIYSAMGHEFSRSHLIHGVLHIEQLLTTGGGWQDQVGGVMGGCNRGHSFADSNVQVHIESIQLSERTVSLINERLLLIHTGKVRLARNLLQNVIRMWYARDEAIVNCFSRLIENADECKNAILQGNFDQLCHAVDVYWCQKKAIAPGCEPLMVKNLMDALTRLVLGQSLAGAGGGGFYYGFLKRSEYRDTVDEIVPSIKGCETMIIHRATLDQTGISLKIGGTEIHIP</sequence>
<reference evidence="7" key="1">
    <citation type="submission" date="2021-11" db="EMBL/GenBank/DDBJ databases">
        <authorList>
            <person name="Schell T."/>
        </authorList>
    </citation>
    <scope>NUCLEOTIDE SEQUENCE</scope>
    <source>
        <strain evidence="7">M5</strain>
    </source>
</reference>
<keyword evidence="1" id="KW-0808">Transferase</keyword>
<evidence type="ECO:0000259" key="6">
    <source>
        <dbReference type="Pfam" id="PF07959"/>
    </source>
</evidence>
<evidence type="ECO:0000313" key="7">
    <source>
        <dbReference type="EMBL" id="CAH0103576.1"/>
    </source>
</evidence>
<protein>
    <recommendedName>
        <fullName evidence="9">L-fucose kinase</fullName>
    </recommendedName>
</protein>
<dbReference type="InterPro" id="IPR006204">
    <property type="entry name" value="GHMP_kinase_N_dom"/>
</dbReference>
<organism evidence="7 8">
    <name type="scientific">Daphnia galeata</name>
    <dbReference type="NCBI Taxonomy" id="27404"/>
    <lineage>
        <taxon>Eukaryota</taxon>
        <taxon>Metazoa</taxon>
        <taxon>Ecdysozoa</taxon>
        <taxon>Arthropoda</taxon>
        <taxon>Crustacea</taxon>
        <taxon>Branchiopoda</taxon>
        <taxon>Diplostraca</taxon>
        <taxon>Cladocera</taxon>
        <taxon>Anomopoda</taxon>
        <taxon>Daphniidae</taxon>
        <taxon>Daphnia</taxon>
    </lineage>
</organism>
<dbReference type="EMBL" id="CAKKLH010000112">
    <property type="protein sequence ID" value="CAH0103576.1"/>
    <property type="molecule type" value="Genomic_DNA"/>
</dbReference>
<dbReference type="SUPFAM" id="SSF55060">
    <property type="entry name" value="GHMP Kinase, C-terminal domain"/>
    <property type="match status" value="1"/>
</dbReference>
<dbReference type="InterPro" id="IPR012887">
    <property type="entry name" value="GDP_fucose_pyrophosphorylase"/>
</dbReference>
<evidence type="ECO:0000256" key="2">
    <source>
        <dbReference type="ARBA" id="ARBA00022741"/>
    </source>
</evidence>
<comment type="caution">
    <text evidence="7">The sequence shown here is derived from an EMBL/GenBank/DDBJ whole genome shotgun (WGS) entry which is preliminary data.</text>
</comment>
<dbReference type="Pfam" id="PF00288">
    <property type="entry name" value="GHMP_kinases_N"/>
    <property type="match status" value="1"/>
</dbReference>
<dbReference type="InterPro" id="IPR036554">
    <property type="entry name" value="GHMP_kinase_C_sf"/>
</dbReference>
<name>A0A8J2WGI7_9CRUS</name>
<gene>
    <name evidence="7" type="ORF">DGAL_LOCUS6151</name>
</gene>
<feature type="domain" description="GHMP kinase N-terminal" evidence="5">
    <location>
        <begin position="812"/>
        <end position="888"/>
    </location>
</feature>